<accession>A0A150F5G8</accession>
<dbReference type="AlphaFoldDB" id="A0A150F5G8"/>
<evidence type="ECO:0000313" key="3">
    <source>
        <dbReference type="Proteomes" id="UP000075430"/>
    </source>
</evidence>
<dbReference type="STRING" id="1793963.AXI58_02775"/>
<dbReference type="InterPro" id="IPR039532">
    <property type="entry name" value="TetR_C_Firmicutes"/>
</dbReference>
<dbReference type="Proteomes" id="UP000075430">
    <property type="component" value="Unassembled WGS sequence"/>
</dbReference>
<dbReference type="OrthoDB" id="9810250at2"/>
<evidence type="ECO:0000313" key="2">
    <source>
        <dbReference type="EMBL" id="KXZ15204.1"/>
    </source>
</evidence>
<sequence length="116" mass="12944">MNELRKLCASAAELDFKEGNVIWFKYFESNYLFFSTMLTSKGASAFRSKFLELVIEELKGEVNITEGKNQGLSKDVILTFFGSAIVGVVESYFTKGIPDPPHVAAEQLGILLDRNL</sequence>
<dbReference type="EMBL" id="LSBA01000036">
    <property type="protein sequence ID" value="KXZ15204.1"/>
    <property type="molecule type" value="Genomic_DNA"/>
</dbReference>
<comment type="caution">
    <text evidence="2">The sequence shown here is derived from an EMBL/GenBank/DDBJ whole genome shotgun (WGS) entry which is preliminary data.</text>
</comment>
<proteinExistence type="predicted"/>
<reference evidence="3" key="1">
    <citation type="submission" date="2016-02" db="EMBL/GenBank/DDBJ databases">
        <authorList>
            <person name="Dunlap C."/>
        </authorList>
    </citation>
    <scope>NUCLEOTIDE SEQUENCE [LARGE SCALE GENOMIC DNA]</scope>
    <source>
        <strain evidence="3">NRRL B-41092</strain>
    </source>
</reference>
<dbReference type="Gene3D" id="1.10.357.10">
    <property type="entry name" value="Tetracycline Repressor, domain 2"/>
    <property type="match status" value="1"/>
</dbReference>
<dbReference type="Pfam" id="PF14278">
    <property type="entry name" value="TetR_C_8"/>
    <property type="match status" value="1"/>
</dbReference>
<protein>
    <recommendedName>
        <fullName evidence="1">Transcriptional regulator TetR C-terminal Firmicutes type domain-containing protein</fullName>
    </recommendedName>
</protein>
<gene>
    <name evidence="2" type="ORF">AXI58_02775</name>
</gene>
<evidence type="ECO:0000259" key="1">
    <source>
        <dbReference type="Pfam" id="PF14278"/>
    </source>
</evidence>
<organism evidence="2 3">
    <name type="scientific">Bacillus nakamurai</name>
    <dbReference type="NCBI Taxonomy" id="1793963"/>
    <lineage>
        <taxon>Bacteria</taxon>
        <taxon>Bacillati</taxon>
        <taxon>Bacillota</taxon>
        <taxon>Bacilli</taxon>
        <taxon>Bacillales</taxon>
        <taxon>Bacillaceae</taxon>
        <taxon>Bacillus</taxon>
    </lineage>
</organism>
<name>A0A150F5G8_9BACI</name>
<keyword evidence="3" id="KW-1185">Reference proteome</keyword>
<feature type="domain" description="Transcriptional regulator TetR C-terminal Firmicutes type" evidence="1">
    <location>
        <begin position="23"/>
        <end position="113"/>
    </location>
</feature>